<comment type="caution">
    <text evidence="1">The sequence shown here is derived from an EMBL/GenBank/DDBJ whole genome shotgun (WGS) entry which is preliminary data.</text>
</comment>
<gene>
    <name evidence="1" type="ORF">MRB53_024183</name>
</gene>
<reference evidence="1 2" key="1">
    <citation type="journal article" date="2022" name="Hortic Res">
        <title>A haplotype resolved chromosomal level avocado genome allows analysis of novel avocado genes.</title>
        <authorList>
            <person name="Nath O."/>
            <person name="Fletcher S.J."/>
            <person name="Hayward A."/>
            <person name="Shaw L.M."/>
            <person name="Masouleh A.K."/>
            <person name="Furtado A."/>
            <person name="Henry R.J."/>
            <person name="Mitter N."/>
        </authorList>
    </citation>
    <scope>NUCLEOTIDE SEQUENCE [LARGE SCALE GENOMIC DNA]</scope>
    <source>
        <strain evidence="2">cv. Hass</strain>
    </source>
</reference>
<protein>
    <submittedName>
        <fullName evidence="1">Uncharacterized protein</fullName>
    </submittedName>
</protein>
<dbReference type="Proteomes" id="UP001234297">
    <property type="component" value="Chromosome 7"/>
</dbReference>
<organism evidence="1 2">
    <name type="scientific">Persea americana</name>
    <name type="common">Avocado</name>
    <dbReference type="NCBI Taxonomy" id="3435"/>
    <lineage>
        <taxon>Eukaryota</taxon>
        <taxon>Viridiplantae</taxon>
        <taxon>Streptophyta</taxon>
        <taxon>Embryophyta</taxon>
        <taxon>Tracheophyta</taxon>
        <taxon>Spermatophyta</taxon>
        <taxon>Magnoliopsida</taxon>
        <taxon>Magnoliidae</taxon>
        <taxon>Laurales</taxon>
        <taxon>Lauraceae</taxon>
        <taxon>Persea</taxon>
    </lineage>
</organism>
<evidence type="ECO:0000313" key="1">
    <source>
        <dbReference type="EMBL" id="KAJ8630860.1"/>
    </source>
</evidence>
<dbReference type="EMBL" id="CM056815">
    <property type="protein sequence ID" value="KAJ8630860.1"/>
    <property type="molecule type" value="Genomic_DNA"/>
</dbReference>
<keyword evidence="2" id="KW-1185">Reference proteome</keyword>
<name>A0ACC2LC71_PERAE</name>
<accession>A0ACC2LC71</accession>
<proteinExistence type="predicted"/>
<evidence type="ECO:0000313" key="2">
    <source>
        <dbReference type="Proteomes" id="UP001234297"/>
    </source>
</evidence>
<sequence>MGLEEEEEDEKRELLQPSFLEVACRSSGKLRRFAAGAEAGFALNLINRKLGAGTQPSLYIEAVKEGEEPVSFGPNSVLVNYGEGWKLQTVLAEDYEDGKRVQPNTKQFPPSTKSFNNHPDSKVVSVKIAQRCCTWKFRVVEKLKETGLFPIEISSDVDETHWNS</sequence>